<evidence type="ECO:0000256" key="3">
    <source>
        <dbReference type="ARBA" id="ARBA00022679"/>
    </source>
</evidence>
<keyword evidence="8" id="KW-1185">Reference proteome</keyword>
<dbReference type="SUPFAM" id="SSF54001">
    <property type="entry name" value="Cysteine proteinases"/>
    <property type="match status" value="1"/>
</dbReference>
<evidence type="ECO:0000256" key="2">
    <source>
        <dbReference type="ARBA" id="ARBA00022539"/>
    </source>
</evidence>
<dbReference type="GO" id="GO:0010273">
    <property type="term" value="P:detoxification of copper ion"/>
    <property type="evidence" value="ECO:0007669"/>
    <property type="project" value="TreeGrafter"/>
</dbReference>
<evidence type="ECO:0000313" key="8">
    <source>
        <dbReference type="Proteomes" id="UP000324748"/>
    </source>
</evidence>
<dbReference type="Gene3D" id="3.90.70.30">
    <property type="entry name" value="Phytochelatin synthase, N-terminal domain"/>
    <property type="match status" value="1"/>
</dbReference>
<dbReference type="Proteomes" id="UP000324748">
    <property type="component" value="Unassembled WGS sequence"/>
</dbReference>
<dbReference type="InterPro" id="IPR007719">
    <property type="entry name" value="PCS_N"/>
</dbReference>
<dbReference type="PANTHER" id="PTHR33447:SF2">
    <property type="entry name" value="GLUTATHIONE GAMMA-GLUTAMYLCYSTEINYLTRANSFERASE"/>
    <property type="match status" value="1"/>
</dbReference>
<organism evidence="7 8">
    <name type="scientific">Puccinia graminis f. sp. tritici</name>
    <dbReference type="NCBI Taxonomy" id="56615"/>
    <lineage>
        <taxon>Eukaryota</taxon>
        <taxon>Fungi</taxon>
        <taxon>Dikarya</taxon>
        <taxon>Basidiomycota</taxon>
        <taxon>Pucciniomycotina</taxon>
        <taxon>Pucciniomycetes</taxon>
        <taxon>Pucciniales</taxon>
        <taxon>Pucciniaceae</taxon>
        <taxon>Puccinia</taxon>
    </lineage>
</organism>
<name>A0A5B0PWY1_PUCGR</name>
<comment type="caution">
    <text evidence="7">The sequence shown here is derived from an EMBL/GenBank/DDBJ whole genome shotgun (WGS) entry which is preliminary data.</text>
</comment>
<evidence type="ECO:0000313" key="6">
    <source>
        <dbReference type="EMBL" id="KAA1088411.1"/>
    </source>
</evidence>
<dbReference type="EC" id="2.3.2.15" evidence="1"/>
<feature type="domain" description="Peptidase C83" evidence="5">
    <location>
        <begin position="1"/>
        <end position="106"/>
    </location>
</feature>
<accession>A0A5B0PWY1</accession>
<dbReference type="GO" id="GO:0046872">
    <property type="term" value="F:metal ion binding"/>
    <property type="evidence" value="ECO:0007669"/>
    <property type="project" value="UniProtKB-KW"/>
</dbReference>
<dbReference type="GO" id="GO:0098849">
    <property type="term" value="P:cellular detoxification of cadmium ion"/>
    <property type="evidence" value="ECO:0007669"/>
    <property type="project" value="TreeGrafter"/>
</dbReference>
<keyword evidence="3" id="KW-0808">Transferase</keyword>
<evidence type="ECO:0000256" key="4">
    <source>
        <dbReference type="ARBA" id="ARBA00022723"/>
    </source>
</evidence>
<sequence>MITLYIGYQKGLQESRSQVATTTALSSAFLVVSFCRASLGQTGTGHFSPVAGYSAEEDRVLVLDVARFKSYYTILSYSPFLEKSNSGVHDSVFRFSHPAAVSRARRNRFLREAIMNPTNCLSCNPNPPSIIRSKA</sequence>
<dbReference type="InterPro" id="IPR038765">
    <property type="entry name" value="Papain-like_cys_pep_sf"/>
</dbReference>
<reference evidence="8 9" key="1">
    <citation type="submission" date="2019-05" db="EMBL/GenBank/DDBJ databases">
        <title>Emergence of the Ug99 lineage of the wheat stem rust pathogen through somatic hybridization.</title>
        <authorList>
            <person name="Li F."/>
            <person name="Upadhyaya N.M."/>
            <person name="Sperschneider J."/>
            <person name="Matny O."/>
            <person name="Nguyen-Phuc H."/>
            <person name="Mago R."/>
            <person name="Raley C."/>
            <person name="Miller M.E."/>
            <person name="Silverstein K.A.T."/>
            <person name="Henningsen E."/>
            <person name="Hirsch C.D."/>
            <person name="Visser B."/>
            <person name="Pretorius Z.A."/>
            <person name="Steffenson B.J."/>
            <person name="Schwessinger B."/>
            <person name="Dodds P.N."/>
            <person name="Figueroa M."/>
        </authorList>
    </citation>
    <scope>NUCLEOTIDE SEQUENCE [LARGE SCALE GENOMIC DNA]</scope>
    <source>
        <strain evidence="7">21-0</strain>
        <strain evidence="6 9">Ug99</strain>
    </source>
</reference>
<keyword evidence="2" id="KW-0104">Cadmium</keyword>
<dbReference type="PROSITE" id="PS51443">
    <property type="entry name" value="PCS"/>
    <property type="match status" value="1"/>
</dbReference>
<dbReference type="AlphaFoldDB" id="A0A5B0PWY1"/>
<dbReference type="InterPro" id="IPR038156">
    <property type="entry name" value="PCS_N_sf"/>
</dbReference>
<evidence type="ECO:0000313" key="9">
    <source>
        <dbReference type="Proteomes" id="UP000325313"/>
    </source>
</evidence>
<keyword evidence="4" id="KW-0479">Metal-binding</keyword>
<dbReference type="EMBL" id="VDEP01000406">
    <property type="protein sequence ID" value="KAA1088411.1"/>
    <property type="molecule type" value="Genomic_DNA"/>
</dbReference>
<dbReference type="Proteomes" id="UP000325313">
    <property type="component" value="Unassembled WGS sequence"/>
</dbReference>
<dbReference type="OrthoDB" id="448954at2759"/>
<evidence type="ECO:0000259" key="5">
    <source>
        <dbReference type="PROSITE" id="PS51443"/>
    </source>
</evidence>
<protein>
    <recommendedName>
        <fullName evidence="1">glutathione gamma-glutamylcysteinyltransferase</fullName>
        <ecNumber evidence="1">2.3.2.15</ecNumber>
    </recommendedName>
</protein>
<gene>
    <name evidence="7" type="ORF">PGT21_006108</name>
    <name evidence="6" type="ORF">PGTUg99_026044</name>
</gene>
<dbReference type="EMBL" id="VSWC01000040">
    <property type="protein sequence ID" value="KAA1105401.1"/>
    <property type="molecule type" value="Genomic_DNA"/>
</dbReference>
<dbReference type="InterPro" id="IPR040409">
    <property type="entry name" value="PCS-like"/>
</dbReference>
<dbReference type="Pfam" id="PF05023">
    <property type="entry name" value="Phytochelatin"/>
    <property type="match status" value="1"/>
</dbReference>
<evidence type="ECO:0000256" key="1">
    <source>
        <dbReference type="ARBA" id="ARBA00012468"/>
    </source>
</evidence>
<proteinExistence type="predicted"/>
<dbReference type="GO" id="GO:0016756">
    <property type="term" value="F:glutathione gamma-glutamylcysteinyltransferase activity"/>
    <property type="evidence" value="ECO:0007669"/>
    <property type="project" value="UniProtKB-EC"/>
</dbReference>
<dbReference type="GO" id="GO:0046938">
    <property type="term" value="P:phytochelatin biosynthetic process"/>
    <property type="evidence" value="ECO:0007669"/>
    <property type="project" value="InterPro"/>
</dbReference>
<dbReference type="PANTHER" id="PTHR33447">
    <property type="entry name" value="GLUTATHIONE GAMMA-GLUTAMYLCYSTEINYLTRANSFERASE"/>
    <property type="match status" value="1"/>
</dbReference>
<evidence type="ECO:0000313" key="7">
    <source>
        <dbReference type="EMBL" id="KAA1105401.1"/>
    </source>
</evidence>